<dbReference type="EMBL" id="LAZR01052407">
    <property type="protein sequence ID" value="KKK83033.1"/>
    <property type="molecule type" value="Genomic_DNA"/>
</dbReference>
<dbReference type="GO" id="GO:0015562">
    <property type="term" value="F:efflux transmembrane transporter activity"/>
    <property type="evidence" value="ECO:0007669"/>
    <property type="project" value="InterPro"/>
</dbReference>
<dbReference type="Gene3D" id="1.20.1600.10">
    <property type="entry name" value="Outer membrane efflux proteins (OEP)"/>
    <property type="match status" value="1"/>
</dbReference>
<sequence>FLFQGTLLMDFDVESMLYALRVPTEKFKASVEVATRRIETRRTERELAVARQQLVATWGSDKARFDRAVGDLAKTVVPPAIDALRPLLAQNPAIALWDTEAARRQAAVRVAKAGAVPDVTVGVGYRHFRATVNNDQAMLVTASIPLPLFDRNQGEISRARFGVLKARADRHAAEVRLHAQLTEAYQQLASAYEESRSLQDEVMPDARKAYEAAERSFKEGKGDYLDMLDAQRTLIGGQSKHVEALAGYQQARAKVEALIGQSIESISTKTPSGEDTTHEK</sequence>
<feature type="non-terminal residue" evidence="1">
    <location>
        <position position="1"/>
    </location>
</feature>
<dbReference type="InterPro" id="IPR003423">
    <property type="entry name" value="OMP_efflux"/>
</dbReference>
<gene>
    <name evidence="1" type="ORF">LCGC14_2797450</name>
</gene>
<dbReference type="PANTHER" id="PTHR30203">
    <property type="entry name" value="OUTER MEMBRANE CATION EFFLUX PROTEIN"/>
    <property type="match status" value="1"/>
</dbReference>
<protein>
    <recommendedName>
        <fullName evidence="2">Transporter</fullName>
    </recommendedName>
</protein>
<comment type="caution">
    <text evidence="1">The sequence shown here is derived from an EMBL/GenBank/DDBJ whole genome shotgun (WGS) entry which is preliminary data.</text>
</comment>
<dbReference type="Pfam" id="PF02321">
    <property type="entry name" value="OEP"/>
    <property type="match status" value="1"/>
</dbReference>
<organism evidence="1">
    <name type="scientific">marine sediment metagenome</name>
    <dbReference type="NCBI Taxonomy" id="412755"/>
    <lineage>
        <taxon>unclassified sequences</taxon>
        <taxon>metagenomes</taxon>
        <taxon>ecological metagenomes</taxon>
    </lineage>
</organism>
<dbReference type="SUPFAM" id="SSF56954">
    <property type="entry name" value="Outer membrane efflux proteins (OEP)"/>
    <property type="match status" value="1"/>
</dbReference>
<accession>A0A0F8YNP4</accession>
<dbReference type="AlphaFoldDB" id="A0A0F8YNP4"/>
<evidence type="ECO:0000313" key="1">
    <source>
        <dbReference type="EMBL" id="KKK83033.1"/>
    </source>
</evidence>
<dbReference type="PANTHER" id="PTHR30203:SF24">
    <property type="entry name" value="BLR4935 PROTEIN"/>
    <property type="match status" value="1"/>
</dbReference>
<evidence type="ECO:0008006" key="2">
    <source>
        <dbReference type="Google" id="ProtNLM"/>
    </source>
</evidence>
<dbReference type="InterPro" id="IPR010131">
    <property type="entry name" value="MdtP/NodT-like"/>
</dbReference>
<proteinExistence type="predicted"/>
<name>A0A0F8YNP4_9ZZZZ</name>
<reference evidence="1" key="1">
    <citation type="journal article" date="2015" name="Nature">
        <title>Complex archaea that bridge the gap between prokaryotes and eukaryotes.</title>
        <authorList>
            <person name="Spang A."/>
            <person name="Saw J.H."/>
            <person name="Jorgensen S.L."/>
            <person name="Zaremba-Niedzwiedzka K."/>
            <person name="Martijn J."/>
            <person name="Lind A.E."/>
            <person name="van Eijk R."/>
            <person name="Schleper C."/>
            <person name="Guy L."/>
            <person name="Ettema T.J."/>
        </authorList>
    </citation>
    <scope>NUCLEOTIDE SEQUENCE</scope>
</reference>